<feature type="compositionally biased region" description="Low complexity" evidence="1">
    <location>
        <begin position="40"/>
        <end position="58"/>
    </location>
</feature>
<protein>
    <recommendedName>
        <fullName evidence="2">DUF6371 domain-containing protein</fullName>
    </recommendedName>
</protein>
<dbReference type="Gene3D" id="3.40.1360.10">
    <property type="match status" value="1"/>
</dbReference>
<feature type="compositionally biased region" description="Basic and acidic residues" evidence="1">
    <location>
        <begin position="21"/>
        <end position="38"/>
    </location>
</feature>
<dbReference type="CDD" id="cd01029">
    <property type="entry name" value="TOPRIM_primases"/>
    <property type="match status" value="1"/>
</dbReference>
<dbReference type="Proteomes" id="UP000460715">
    <property type="component" value="Unassembled WGS sequence"/>
</dbReference>
<feature type="domain" description="DUF6371" evidence="2">
    <location>
        <begin position="197"/>
        <end position="260"/>
    </location>
</feature>
<feature type="region of interest" description="Disordered" evidence="1">
    <location>
        <begin position="329"/>
        <end position="354"/>
    </location>
</feature>
<evidence type="ECO:0000259" key="2">
    <source>
        <dbReference type="Pfam" id="PF19898"/>
    </source>
</evidence>
<dbReference type="RefSeq" id="WP_160937027.1">
    <property type="nucleotide sequence ID" value="NZ_SNVJ01000008.1"/>
</dbReference>
<gene>
    <name evidence="3" type="ORF">E0493_11145</name>
</gene>
<reference evidence="3 4" key="1">
    <citation type="submission" date="2019-03" db="EMBL/GenBank/DDBJ databases">
        <title>Roseomonas sp. a novel Roseomonas species isolated from Sea whip Gorgonian.</title>
        <authorList>
            <person name="Li F."/>
            <person name="Pan X."/>
            <person name="Huang S."/>
            <person name="Li Z."/>
            <person name="Meng B."/>
        </authorList>
    </citation>
    <scope>NUCLEOTIDE SEQUENCE [LARGE SCALE GENOMIC DNA]</scope>
    <source>
        <strain evidence="3 4">M0104</strain>
    </source>
</reference>
<dbReference type="SUPFAM" id="SSF52540">
    <property type="entry name" value="P-loop containing nucleoside triphosphate hydrolases"/>
    <property type="match status" value="1"/>
</dbReference>
<dbReference type="Pfam" id="PF19898">
    <property type="entry name" value="DUF6371"/>
    <property type="match status" value="1"/>
</dbReference>
<proteinExistence type="predicted"/>
<organism evidence="3 4">
    <name type="scientific">Teichococcus coralli</name>
    <dbReference type="NCBI Taxonomy" id="2545983"/>
    <lineage>
        <taxon>Bacteria</taxon>
        <taxon>Pseudomonadati</taxon>
        <taxon>Pseudomonadota</taxon>
        <taxon>Alphaproteobacteria</taxon>
        <taxon>Acetobacterales</taxon>
        <taxon>Roseomonadaceae</taxon>
        <taxon>Roseomonas</taxon>
    </lineage>
</organism>
<feature type="region of interest" description="Disordered" evidence="1">
    <location>
        <begin position="1"/>
        <end position="102"/>
    </location>
</feature>
<dbReference type="InterPro" id="IPR034154">
    <property type="entry name" value="TOPRIM_DnaG/twinkle"/>
</dbReference>
<name>A0A845B9P7_9PROT</name>
<evidence type="ECO:0000313" key="3">
    <source>
        <dbReference type="EMBL" id="MXP63901.1"/>
    </source>
</evidence>
<sequence>MDDDCRHPTHMPAGGQSSVDATHEPTSEPDHSDPEPGNHGRSPAGDDASGAAPDSMPDTEADGPRSSETCDPPNEDPFAPLGEPNPNGASSPRAGEGGKSKNQDDVLELLACPEQDPPCRRFEHWMHGMPSRVWVYRDAVGDLIIVTARYDFIDGEGRPAKVVLPWVYARRIWTDRQGQLRDCTGWHCKAPPSLRPLYGQDHLAARLDAPVLITEGEKSAVAAQALFPDWVAVCWQGGCNSVDKANWAPLQGRLVVFWPDADEPGRKAAPEVVKLVRAAGATGTAIVAVPADWPDGWDVADLNVPEKPQPEGVTAETLRSLLVEARAAAEQGSGEAASDTEQGGEKEAFAEPATGSRQRVDLYVDGADLPDVAVDLADLLTPVPHLFDRNGPARLVYNRPKGGQTIEPLTVSGVVHEAHQVVRPFRLVKVGKEVRREDITLPERVAKLYLDNKAACGLRPLDGITSAPILRGDGTVQVVDGYDAGTRLWCEGVPQVACPDQPSRADAEAALLRLRGHFRTFAFADSARVSVPDASVPVVDLSLPPGADESALLCGLLTAVSRPCLWLAPGLLVRAPSLSGAGTGKGLLVRAVCAIAFGGHPTAITAGDTSEELAKRISAALMEARPTLFLDNLNSIALKSDVLASVLTERPAEVRVLGRSANVLLNSTAFIGITGNGVTLSEDLVRRFLTVELEAGENPETRDFRTDLIAETLAAREALLRDVLIIWRWGRQMGDTLPAGQPLGSFTQWGRWCRDPLLALGCQDPAWRIADIKARDPLRQEVSEIFIAWWNAHRDRSVKAAELADSVREAADMLGRSRQQWAAKVASLEGTRVAGFVLTRVRTGRWSPDRYVLRQVDSGWSAAL</sequence>
<dbReference type="AlphaFoldDB" id="A0A845B9P7"/>
<evidence type="ECO:0000256" key="1">
    <source>
        <dbReference type="SAM" id="MobiDB-lite"/>
    </source>
</evidence>
<comment type="caution">
    <text evidence="3">The sequence shown here is derived from an EMBL/GenBank/DDBJ whole genome shotgun (WGS) entry which is preliminary data.</text>
</comment>
<evidence type="ECO:0000313" key="4">
    <source>
        <dbReference type="Proteomes" id="UP000460715"/>
    </source>
</evidence>
<accession>A0A845B9P7</accession>
<dbReference type="EMBL" id="SNVJ01000008">
    <property type="protein sequence ID" value="MXP63901.1"/>
    <property type="molecule type" value="Genomic_DNA"/>
</dbReference>
<dbReference type="InterPro" id="IPR045951">
    <property type="entry name" value="DUF6371"/>
</dbReference>
<dbReference type="InterPro" id="IPR027417">
    <property type="entry name" value="P-loop_NTPase"/>
</dbReference>
<dbReference type="OrthoDB" id="123525at2"/>
<keyword evidence="4" id="KW-1185">Reference proteome</keyword>